<name>A9PEP2_POPTR</name>
<dbReference type="AlphaFoldDB" id="A9PEP2"/>
<protein>
    <submittedName>
        <fullName evidence="1">Uncharacterized protein</fullName>
    </submittedName>
</protein>
<reference evidence="1" key="1">
    <citation type="journal article" date="2008" name="BMC Genomics">
        <title>Analysis of 4,664 high-quality sequence-finished poplar full-length cDNA clones and their utility for the discovery of genes responding to insect feeding.</title>
        <authorList>
            <person name="Ralph S.G."/>
            <person name="Chun H.J."/>
            <person name="Cooper D."/>
            <person name="Kirkpatrick R."/>
            <person name="Kolosova N."/>
            <person name="Gunter L."/>
            <person name="Tuskan G.A."/>
            <person name="Douglas C.J."/>
            <person name="Holt R.A."/>
            <person name="Jones S.J."/>
            <person name="Marra M.A."/>
            <person name="Bohlmann J."/>
        </authorList>
    </citation>
    <scope>NUCLEOTIDE SEQUENCE</scope>
    <source>
        <tissue evidence="1">Young and mature leaves</tissue>
    </source>
</reference>
<organism evidence="1">
    <name type="scientific">Populus trichocarpa</name>
    <name type="common">Western balsam poplar</name>
    <name type="synonym">Populus balsamifera subsp. trichocarpa</name>
    <dbReference type="NCBI Taxonomy" id="3694"/>
    <lineage>
        <taxon>Eukaryota</taxon>
        <taxon>Viridiplantae</taxon>
        <taxon>Streptophyta</taxon>
        <taxon>Embryophyta</taxon>
        <taxon>Tracheophyta</taxon>
        <taxon>Spermatophyta</taxon>
        <taxon>Magnoliopsida</taxon>
        <taxon>eudicotyledons</taxon>
        <taxon>Gunneridae</taxon>
        <taxon>Pentapetalae</taxon>
        <taxon>rosids</taxon>
        <taxon>fabids</taxon>
        <taxon>Malpighiales</taxon>
        <taxon>Salicaceae</taxon>
        <taxon>Saliceae</taxon>
        <taxon>Populus</taxon>
    </lineage>
</organism>
<dbReference type="EMBL" id="EF146801">
    <property type="protein sequence ID" value="ABK94845.1"/>
    <property type="molecule type" value="mRNA"/>
</dbReference>
<sequence length="37" mass="4232">MLHDVQPLSIRDNMSSIKKLLMCLCFKAESFTTLLTC</sequence>
<accession>A9PEP2</accession>
<proteinExistence type="evidence at transcript level"/>
<evidence type="ECO:0000313" key="1">
    <source>
        <dbReference type="EMBL" id="ABK94845.1"/>
    </source>
</evidence>